<dbReference type="CDD" id="cd06261">
    <property type="entry name" value="TM_PBP2"/>
    <property type="match status" value="1"/>
</dbReference>
<feature type="transmembrane region" description="Helical" evidence="7">
    <location>
        <begin position="144"/>
        <end position="165"/>
    </location>
</feature>
<keyword evidence="4 7" id="KW-0812">Transmembrane</keyword>
<organism evidence="9 10">
    <name type="scientific">Bullifex porci</name>
    <dbReference type="NCBI Taxonomy" id="2606638"/>
    <lineage>
        <taxon>Bacteria</taxon>
        <taxon>Pseudomonadati</taxon>
        <taxon>Spirochaetota</taxon>
        <taxon>Spirochaetia</taxon>
        <taxon>Spirochaetales</taxon>
        <taxon>Spirochaetaceae</taxon>
        <taxon>Bullifex</taxon>
    </lineage>
</organism>
<proteinExistence type="inferred from homology"/>
<keyword evidence="2 7" id="KW-0813">Transport</keyword>
<evidence type="ECO:0000256" key="5">
    <source>
        <dbReference type="ARBA" id="ARBA00022989"/>
    </source>
</evidence>
<dbReference type="GO" id="GO:0005886">
    <property type="term" value="C:plasma membrane"/>
    <property type="evidence" value="ECO:0007669"/>
    <property type="project" value="UniProtKB-SubCell"/>
</dbReference>
<comment type="subcellular location">
    <subcellularLocation>
        <location evidence="1 7">Cell membrane</location>
        <topology evidence="1 7">Multi-pass membrane protein</topology>
    </subcellularLocation>
</comment>
<feature type="transmembrane region" description="Helical" evidence="7">
    <location>
        <begin position="186"/>
        <end position="208"/>
    </location>
</feature>
<feature type="transmembrane region" description="Helical" evidence="7">
    <location>
        <begin position="244"/>
        <end position="265"/>
    </location>
</feature>
<dbReference type="PROSITE" id="PS50928">
    <property type="entry name" value="ABC_TM1"/>
    <property type="match status" value="1"/>
</dbReference>
<feature type="transmembrane region" description="Helical" evidence="7">
    <location>
        <begin position="111"/>
        <end position="132"/>
    </location>
</feature>
<dbReference type="InterPro" id="IPR035906">
    <property type="entry name" value="MetI-like_sf"/>
</dbReference>
<evidence type="ECO:0000259" key="8">
    <source>
        <dbReference type="PROSITE" id="PS50928"/>
    </source>
</evidence>
<dbReference type="PANTHER" id="PTHR43744">
    <property type="entry name" value="ABC TRANSPORTER PERMEASE PROTEIN MG189-RELATED-RELATED"/>
    <property type="match status" value="1"/>
</dbReference>
<dbReference type="Gene3D" id="1.10.3720.10">
    <property type="entry name" value="MetI-like"/>
    <property type="match status" value="1"/>
</dbReference>
<sequence length="280" mass="31524">MENKDYKTIKRVRWTITRVLELLLVLAWIFPLVWMVITSLKLESEVVTREFTFLPSNPTLANYIKAFTSTYILKWLLNSLYISTFTMVLTIAVDAPIAYALAKIHFKGREVLFWLVMAGMMVPFQVLIVPLYQQFNSYGMINSLAAAALPRVALPIGIFILKQFFEGIPDALEEAAFIDGANRFTIFARIILPLGKAAITTVVILSFINAWNDFLWPLIIINDSVKYTITVGIANFQGTHGTQYSLIMAGAVVASLPQLIFFLIFRRKIIDGIAMTGIKG</sequence>
<feature type="domain" description="ABC transmembrane type-1" evidence="8">
    <location>
        <begin position="76"/>
        <end position="265"/>
    </location>
</feature>
<evidence type="ECO:0000256" key="1">
    <source>
        <dbReference type="ARBA" id="ARBA00004651"/>
    </source>
</evidence>
<dbReference type="InterPro" id="IPR000515">
    <property type="entry name" value="MetI-like"/>
</dbReference>
<protein>
    <submittedName>
        <fullName evidence="9">Carbohydrate ABC transporter permease</fullName>
    </submittedName>
</protein>
<evidence type="ECO:0000256" key="6">
    <source>
        <dbReference type="ARBA" id="ARBA00023136"/>
    </source>
</evidence>
<evidence type="ECO:0000313" key="9">
    <source>
        <dbReference type="EMBL" id="MSU06180.1"/>
    </source>
</evidence>
<keyword evidence="6 7" id="KW-0472">Membrane</keyword>
<name>A0A7X2PC43_9SPIO</name>
<dbReference type="SUPFAM" id="SSF161098">
    <property type="entry name" value="MetI-like"/>
    <property type="match status" value="1"/>
</dbReference>
<feature type="transmembrane region" description="Helical" evidence="7">
    <location>
        <begin position="80"/>
        <end position="99"/>
    </location>
</feature>
<evidence type="ECO:0000256" key="4">
    <source>
        <dbReference type="ARBA" id="ARBA00022692"/>
    </source>
</evidence>
<keyword evidence="5 7" id="KW-1133">Transmembrane helix</keyword>
<comment type="caution">
    <text evidence="9">The sequence shown here is derived from an EMBL/GenBank/DDBJ whole genome shotgun (WGS) entry which is preliminary data.</text>
</comment>
<evidence type="ECO:0000256" key="3">
    <source>
        <dbReference type="ARBA" id="ARBA00022475"/>
    </source>
</evidence>
<dbReference type="PANTHER" id="PTHR43744:SF12">
    <property type="entry name" value="ABC TRANSPORTER PERMEASE PROTEIN MG189-RELATED"/>
    <property type="match status" value="1"/>
</dbReference>
<dbReference type="Proteomes" id="UP000460549">
    <property type="component" value="Unassembled WGS sequence"/>
</dbReference>
<dbReference type="RefSeq" id="WP_154425155.1">
    <property type="nucleotide sequence ID" value="NZ_JAQYGB010000010.1"/>
</dbReference>
<reference evidence="9 10" key="1">
    <citation type="submission" date="2019-08" db="EMBL/GenBank/DDBJ databases">
        <title>In-depth cultivation of the pig gut microbiome towards novel bacterial diversity and tailored functional studies.</title>
        <authorList>
            <person name="Wylensek D."/>
            <person name="Hitch T.C.A."/>
            <person name="Clavel T."/>
        </authorList>
    </citation>
    <scope>NUCLEOTIDE SEQUENCE [LARGE SCALE GENOMIC DNA]</scope>
    <source>
        <strain evidence="9 10">NM-380-WT-3C1</strain>
    </source>
</reference>
<dbReference type="GO" id="GO:0055085">
    <property type="term" value="P:transmembrane transport"/>
    <property type="evidence" value="ECO:0007669"/>
    <property type="project" value="InterPro"/>
</dbReference>
<evidence type="ECO:0000313" key="10">
    <source>
        <dbReference type="Proteomes" id="UP000460549"/>
    </source>
</evidence>
<keyword evidence="10" id="KW-1185">Reference proteome</keyword>
<dbReference type="EMBL" id="VUNN01000007">
    <property type="protein sequence ID" value="MSU06180.1"/>
    <property type="molecule type" value="Genomic_DNA"/>
</dbReference>
<keyword evidence="3" id="KW-1003">Cell membrane</keyword>
<dbReference type="AlphaFoldDB" id="A0A7X2PC43"/>
<comment type="similarity">
    <text evidence="7">Belongs to the binding-protein-dependent transport system permease family.</text>
</comment>
<feature type="transmembrane region" description="Helical" evidence="7">
    <location>
        <begin position="20"/>
        <end position="37"/>
    </location>
</feature>
<evidence type="ECO:0000256" key="7">
    <source>
        <dbReference type="RuleBase" id="RU363032"/>
    </source>
</evidence>
<accession>A0A7X2PC43</accession>
<dbReference type="Pfam" id="PF00528">
    <property type="entry name" value="BPD_transp_1"/>
    <property type="match status" value="1"/>
</dbReference>
<evidence type="ECO:0000256" key="2">
    <source>
        <dbReference type="ARBA" id="ARBA00022448"/>
    </source>
</evidence>
<gene>
    <name evidence="9" type="ORF">FYJ80_05235</name>
</gene>